<dbReference type="PANTHER" id="PTHR42792">
    <property type="entry name" value="FLAGELLIN"/>
    <property type="match status" value="1"/>
</dbReference>
<dbReference type="SUPFAM" id="SSF64518">
    <property type="entry name" value="Phase 1 flagellin"/>
    <property type="match status" value="1"/>
</dbReference>
<protein>
    <submittedName>
        <fullName evidence="2">Flagellin</fullName>
    </submittedName>
</protein>
<proteinExistence type="predicted"/>
<dbReference type="InterPro" id="IPR001492">
    <property type="entry name" value="Flagellin"/>
</dbReference>
<dbReference type="PANTHER" id="PTHR42792:SF1">
    <property type="entry name" value="FLAGELLAR HOOK-ASSOCIATED PROTEIN 3"/>
    <property type="match status" value="1"/>
</dbReference>
<keyword evidence="2" id="KW-0969">Cilium</keyword>
<keyword evidence="2" id="KW-0282">Flagellum</keyword>
<comment type="caution">
    <text evidence="2">The sequence shown here is derived from an EMBL/GenBank/DDBJ whole genome shotgun (WGS) entry which is preliminary data.</text>
</comment>
<sequence length="481" mass="52760">MTILNTDYLNIQRTYLKLNQKYQQLQTQYTTGNRINSAKDDAAALSVSERLKAQLNGYTAGLQNLMDAKSVAEIVQDTDSNVKDILKQMKTLSVQYQSSSISSADKTAIQEKLTKLQTQIQDQLNGLTYNNKKITSDNIDGKLKLTNLGDMVIVKNNDTLKVQGTSITMEATVNLDKYSSGETGEDRGLVLAKGGNYYLTVTRTGKVAIYKEGTTPSKVYYNSVGKVNLGEDTTIAGVFEGDTAKIYINGKLDSTFSLTSGGYADKNIDLRFGRENDVGAGGYSRQVYGTIDNARIYSRALSESEMADNYNGNVSRNQLIGEWLFNDGEFSTTVADTSGNNNFGNMFKNAQIVTTGEGNINFNSGTGDLTMSFASLNLTKLGIEDLSTIPSDLSDRLDRAIDMVTKHKSAAGAFVNKINFRIQNNQKLVANYKDSLNKIQAIDLSNVSSELTKVEMQQATIMKMLKVRQDANAEIANMLIS</sequence>
<organism evidence="2 3">
    <name type="scientific">Priestia aryabhattai</name>
    <name type="common">Bacillus aryabhattai</name>
    <dbReference type="NCBI Taxonomy" id="412384"/>
    <lineage>
        <taxon>Bacteria</taxon>
        <taxon>Bacillati</taxon>
        <taxon>Bacillota</taxon>
        <taxon>Bacilli</taxon>
        <taxon>Bacillales</taxon>
        <taxon>Bacillaceae</taxon>
        <taxon>Priestia</taxon>
    </lineage>
</organism>
<reference evidence="2" key="1">
    <citation type="journal article" date="2022" name="J Environ Chem Eng">
        <title>Biodegradation of petroleum oil using a constructed nonpathogenic and heavy metal-tolerant bacterial consortium isolated from marine sponges.</title>
        <authorList>
            <person name="Dechsakulwatana C."/>
            <person name="Rungsihiranrut A."/>
            <person name="Muangchinda C."/>
            <person name="Ningthoujam R."/>
            <person name="Klankeo P."/>
            <person name="Pinyakong O."/>
        </authorList>
    </citation>
    <scope>NUCLEOTIDE SEQUENCE</scope>
    <source>
        <strain evidence="2">TL01-2</strain>
    </source>
</reference>
<dbReference type="InterPro" id="IPR001029">
    <property type="entry name" value="Flagellin_N"/>
</dbReference>
<feature type="domain" description="Flagellin N-terminal" evidence="1">
    <location>
        <begin position="5"/>
        <end position="136"/>
    </location>
</feature>
<accession>A0AAX6NCU3</accession>
<dbReference type="RefSeq" id="WP_316910842.1">
    <property type="nucleotide sequence ID" value="NZ_JAPTGD010000002.1"/>
</dbReference>
<evidence type="ECO:0000313" key="2">
    <source>
        <dbReference type="EMBL" id="MDU9693617.1"/>
    </source>
</evidence>
<evidence type="ECO:0000313" key="3">
    <source>
        <dbReference type="Proteomes" id="UP001269400"/>
    </source>
</evidence>
<dbReference type="EMBL" id="JAPTGD010000002">
    <property type="protein sequence ID" value="MDU9693617.1"/>
    <property type="molecule type" value="Genomic_DNA"/>
</dbReference>
<dbReference type="GO" id="GO:0009288">
    <property type="term" value="C:bacterial-type flagellum"/>
    <property type="evidence" value="ECO:0007669"/>
    <property type="project" value="InterPro"/>
</dbReference>
<dbReference type="Gene3D" id="1.20.1330.10">
    <property type="entry name" value="f41 fragment of flagellin, N-terminal domain"/>
    <property type="match status" value="1"/>
</dbReference>
<dbReference type="Pfam" id="PF00669">
    <property type="entry name" value="Flagellin_N"/>
    <property type="match status" value="1"/>
</dbReference>
<dbReference type="Pfam" id="PF13385">
    <property type="entry name" value="Laminin_G_3"/>
    <property type="match status" value="1"/>
</dbReference>
<evidence type="ECO:0000259" key="1">
    <source>
        <dbReference type="Pfam" id="PF00669"/>
    </source>
</evidence>
<dbReference type="Gene3D" id="2.60.120.200">
    <property type="match status" value="1"/>
</dbReference>
<gene>
    <name evidence="2" type="ORF">O0Q50_20800</name>
</gene>
<reference evidence="2" key="2">
    <citation type="submission" date="2022-12" db="EMBL/GenBank/DDBJ databases">
        <authorList>
            <person name="Dechsakulwatana C."/>
            <person name="Rungsihiranrut A."/>
            <person name="Muangchinda C."/>
            <person name="Ningthoujam R."/>
            <person name="Klankeo P."/>
            <person name="Pinyakong O."/>
        </authorList>
    </citation>
    <scope>NUCLEOTIDE SEQUENCE</scope>
    <source>
        <strain evidence="2">TL01-2</strain>
    </source>
</reference>
<dbReference type="Proteomes" id="UP001269400">
    <property type="component" value="Unassembled WGS sequence"/>
</dbReference>
<dbReference type="AlphaFoldDB" id="A0AAX6NCU3"/>
<keyword evidence="2" id="KW-0966">Cell projection</keyword>
<dbReference type="PRINTS" id="PR00207">
    <property type="entry name" value="FLAGELLIN"/>
</dbReference>
<dbReference type="GO" id="GO:0005198">
    <property type="term" value="F:structural molecule activity"/>
    <property type="evidence" value="ECO:0007669"/>
    <property type="project" value="InterPro"/>
</dbReference>
<name>A0AAX6NCU3_PRIAR</name>